<dbReference type="Gene3D" id="3.40.50.720">
    <property type="entry name" value="NAD(P)-binding Rossmann-like Domain"/>
    <property type="match status" value="1"/>
</dbReference>
<evidence type="ECO:0000256" key="1">
    <source>
        <dbReference type="ARBA" id="ARBA00022598"/>
    </source>
</evidence>
<sequence>MLLLPKNAKIIAQGLTGSEGSRSLPWVLKYGTNIIAGVTPGKGGQKIQDIPIFNSVKEAIKEFGEIDGSVQFVPPNFVKKATIEAIEAGIKFVLIGAEKVPTKDASYIYEFAKNNGANVVGPNSIGIINPTKKLKLGLIGGGNPSRMFVPGEIAVISKSGSATAEISLSLKNSGMGISWAIGIGGDRIIGSDFVDFLLELEKDKQTKASVIFGELGGTYEERVAKFVKEGKIQKPVIALIAGDFTTCLPNEVQFGHAGAMIEGNRGCPKTKRIILKESGVIVANDMDDIPNLLLQALKSS</sequence>
<proteinExistence type="predicted"/>
<dbReference type="GO" id="GO:0009361">
    <property type="term" value="C:succinate-CoA ligase complex (ADP-forming)"/>
    <property type="evidence" value="ECO:0007669"/>
    <property type="project" value="TreeGrafter"/>
</dbReference>
<dbReference type="GO" id="GO:0004775">
    <property type="term" value="F:succinate-CoA ligase (ADP-forming) activity"/>
    <property type="evidence" value="ECO:0007669"/>
    <property type="project" value="TreeGrafter"/>
</dbReference>
<dbReference type="PANTHER" id="PTHR11117">
    <property type="entry name" value="SUCCINYL-COA LIGASE SUBUNIT ALPHA"/>
    <property type="match status" value="1"/>
</dbReference>
<dbReference type="SMART" id="SM00881">
    <property type="entry name" value="CoA_binding"/>
    <property type="match status" value="1"/>
</dbReference>
<dbReference type="Proteomes" id="UP000230843">
    <property type="component" value="Unassembled WGS sequence"/>
</dbReference>
<dbReference type="AlphaFoldDB" id="A0A2M7Z6M1"/>
<evidence type="ECO:0000256" key="3">
    <source>
        <dbReference type="PIRSR" id="PIRSR001553-1"/>
    </source>
</evidence>
<feature type="active site" description="Tele-phosphohistidine intermediate" evidence="3">
    <location>
        <position position="256"/>
    </location>
</feature>
<evidence type="ECO:0000259" key="4">
    <source>
        <dbReference type="SMART" id="SM00881"/>
    </source>
</evidence>
<evidence type="ECO:0000256" key="2">
    <source>
        <dbReference type="ARBA" id="ARBA00022741"/>
    </source>
</evidence>
<dbReference type="InterPro" id="IPR036291">
    <property type="entry name" value="NAD(P)-bd_dom_sf"/>
</dbReference>
<dbReference type="Pfam" id="PF02629">
    <property type="entry name" value="CoA_binding"/>
    <property type="match status" value="1"/>
</dbReference>
<dbReference type="InterPro" id="IPR016102">
    <property type="entry name" value="Succinyl-CoA_synth-like"/>
</dbReference>
<organism evidence="5 6">
    <name type="scientific">Candidatus Magasanikbacteria bacterium CG_4_9_14_3_um_filter_32_9</name>
    <dbReference type="NCBI Taxonomy" id="1974644"/>
    <lineage>
        <taxon>Bacteria</taxon>
        <taxon>Candidatus Magasanikiibacteriota</taxon>
    </lineage>
</organism>
<comment type="caution">
    <text evidence="5">The sequence shown here is derived from an EMBL/GenBank/DDBJ whole genome shotgun (WGS) entry which is preliminary data.</text>
</comment>
<dbReference type="Gene3D" id="3.40.50.261">
    <property type="entry name" value="Succinyl-CoA synthetase domains"/>
    <property type="match status" value="1"/>
</dbReference>
<accession>A0A2M7Z6M1</accession>
<dbReference type="PIRSF" id="PIRSF001553">
    <property type="entry name" value="SucCS_alpha"/>
    <property type="match status" value="1"/>
</dbReference>
<dbReference type="InterPro" id="IPR005810">
    <property type="entry name" value="CoA_lig_alpha"/>
</dbReference>
<dbReference type="Pfam" id="PF13607">
    <property type="entry name" value="Succ_CoA_lig"/>
    <property type="match status" value="1"/>
</dbReference>
<reference evidence="6" key="1">
    <citation type="submission" date="2017-09" db="EMBL/GenBank/DDBJ databases">
        <title>Depth-based differentiation of microbial function through sediment-hosted aquifers and enrichment of novel symbionts in the deep terrestrial subsurface.</title>
        <authorList>
            <person name="Probst A.J."/>
            <person name="Ladd B."/>
            <person name="Jarett J.K."/>
            <person name="Geller-Mcgrath D.E."/>
            <person name="Sieber C.M.K."/>
            <person name="Emerson J.B."/>
            <person name="Anantharaman K."/>
            <person name="Thomas B.C."/>
            <person name="Malmstrom R."/>
            <person name="Stieglmeier M."/>
            <person name="Klingl A."/>
            <person name="Woyke T."/>
            <person name="Ryan C.M."/>
            <person name="Banfield J.F."/>
        </authorList>
    </citation>
    <scope>NUCLEOTIDE SEQUENCE [LARGE SCALE GENOMIC DNA]</scope>
</reference>
<dbReference type="PANTHER" id="PTHR11117:SF2">
    <property type="entry name" value="SUCCINATE--COA LIGASE [ADP_GDP-FORMING] SUBUNIT ALPHA, MITOCHONDRIAL"/>
    <property type="match status" value="1"/>
</dbReference>
<evidence type="ECO:0000313" key="6">
    <source>
        <dbReference type="Proteomes" id="UP000230843"/>
    </source>
</evidence>
<keyword evidence="2" id="KW-0547">Nucleotide-binding</keyword>
<gene>
    <name evidence="5" type="ORF">CO137_02265</name>
</gene>
<keyword evidence="1 5" id="KW-0436">Ligase</keyword>
<protein>
    <submittedName>
        <fullName evidence="5">Succinate--CoA ligase subunit alpha</fullName>
    </submittedName>
</protein>
<dbReference type="GO" id="GO:0006099">
    <property type="term" value="P:tricarboxylic acid cycle"/>
    <property type="evidence" value="ECO:0007669"/>
    <property type="project" value="TreeGrafter"/>
</dbReference>
<dbReference type="GO" id="GO:0004776">
    <property type="term" value="F:succinate-CoA ligase (GDP-forming) activity"/>
    <property type="evidence" value="ECO:0007669"/>
    <property type="project" value="TreeGrafter"/>
</dbReference>
<dbReference type="GO" id="GO:0000166">
    <property type="term" value="F:nucleotide binding"/>
    <property type="evidence" value="ECO:0007669"/>
    <property type="project" value="UniProtKB-KW"/>
</dbReference>
<dbReference type="EMBL" id="PFVJ01000048">
    <property type="protein sequence ID" value="PJA89798.1"/>
    <property type="molecule type" value="Genomic_DNA"/>
</dbReference>
<dbReference type="SUPFAM" id="SSF52210">
    <property type="entry name" value="Succinyl-CoA synthetase domains"/>
    <property type="match status" value="1"/>
</dbReference>
<dbReference type="SUPFAM" id="SSF51735">
    <property type="entry name" value="NAD(P)-binding Rossmann-fold domains"/>
    <property type="match status" value="1"/>
</dbReference>
<dbReference type="InterPro" id="IPR032875">
    <property type="entry name" value="Succ_CoA_lig_flav_dom"/>
</dbReference>
<feature type="domain" description="CoA-binding" evidence="4">
    <location>
        <begin position="3"/>
        <end position="100"/>
    </location>
</feature>
<name>A0A2M7Z6M1_9BACT</name>
<dbReference type="PRINTS" id="PR01798">
    <property type="entry name" value="SCOASYNTHASE"/>
</dbReference>
<dbReference type="InterPro" id="IPR003781">
    <property type="entry name" value="CoA-bd"/>
</dbReference>
<evidence type="ECO:0000313" key="5">
    <source>
        <dbReference type="EMBL" id="PJA89798.1"/>
    </source>
</evidence>